<dbReference type="CDD" id="cd02440">
    <property type="entry name" value="AdoMet_MTases"/>
    <property type="match status" value="1"/>
</dbReference>
<evidence type="ECO:0000313" key="2">
    <source>
        <dbReference type="EMBL" id="PAV05992.1"/>
    </source>
</evidence>
<feature type="domain" description="Methyltransferase type 11" evidence="1">
    <location>
        <begin position="39"/>
        <end position="134"/>
    </location>
</feature>
<dbReference type="AlphaFoldDB" id="A0A2A2H993"/>
<dbReference type="EMBL" id="LMVM01000001">
    <property type="protein sequence ID" value="PAV05992.1"/>
    <property type="molecule type" value="Genomic_DNA"/>
</dbReference>
<evidence type="ECO:0000259" key="1">
    <source>
        <dbReference type="Pfam" id="PF08241"/>
    </source>
</evidence>
<dbReference type="GO" id="GO:0032259">
    <property type="term" value="P:methylation"/>
    <property type="evidence" value="ECO:0007669"/>
    <property type="project" value="UniProtKB-KW"/>
</dbReference>
<accession>A0A2A2H993</accession>
<sequence length="216" mass="25278">MENIHNQEYWDKAAEEKEFPTPFKIEEFEKFVPKERSILDVGCGYGRTLGELYKHGFNKLVGIDYSQGMVERGLKEHPYLNLIKNDGDSIPFQDNKFDAVLLISVLTSNVKDEEQEKLISEILRVLKDGGILYLTDFLINDDKRNLGRYQKYEDKYGIYGIFELPEGAVLRHHTEEHILELTNDFNKMVFEKTVFDTMNGHKSNGFYYVGQKKRVY</sequence>
<dbReference type="InterPro" id="IPR013216">
    <property type="entry name" value="Methyltransf_11"/>
</dbReference>
<dbReference type="PANTHER" id="PTHR42912">
    <property type="entry name" value="METHYLTRANSFERASE"/>
    <property type="match status" value="1"/>
</dbReference>
<dbReference type="GO" id="GO:0008757">
    <property type="term" value="F:S-adenosylmethionine-dependent methyltransferase activity"/>
    <property type="evidence" value="ECO:0007669"/>
    <property type="project" value="InterPro"/>
</dbReference>
<reference evidence="2 3" key="1">
    <citation type="journal article" date="2017" name="BMC Genomics">
        <title>Genomic analysis of methanogenic archaea reveals a shift towards energy conservation.</title>
        <authorList>
            <person name="Gilmore S.P."/>
            <person name="Henske J.K."/>
            <person name="Sexton J.A."/>
            <person name="Solomon K.V."/>
            <person name="Seppala S."/>
            <person name="Yoo J.I."/>
            <person name="Huyett L.M."/>
            <person name="Pressman A."/>
            <person name="Cogan J.Z."/>
            <person name="Kivenson V."/>
            <person name="Peng X."/>
            <person name="Tan Y."/>
            <person name="Valentine D.L."/>
            <person name="O'Malley M.A."/>
        </authorList>
    </citation>
    <scope>NUCLEOTIDE SEQUENCE [LARGE SCALE GENOMIC DNA]</scope>
    <source>
        <strain evidence="2 3">M.o.H.</strain>
    </source>
</reference>
<keyword evidence="3" id="KW-1185">Reference proteome</keyword>
<dbReference type="SUPFAM" id="SSF53335">
    <property type="entry name" value="S-adenosyl-L-methionine-dependent methyltransferases"/>
    <property type="match status" value="1"/>
</dbReference>
<dbReference type="InterPro" id="IPR029063">
    <property type="entry name" value="SAM-dependent_MTases_sf"/>
</dbReference>
<name>A0A2A2H993_METBR</name>
<dbReference type="Proteomes" id="UP000217784">
    <property type="component" value="Unassembled WGS sequence"/>
</dbReference>
<dbReference type="Gene3D" id="3.40.50.150">
    <property type="entry name" value="Vaccinia Virus protein VP39"/>
    <property type="match status" value="1"/>
</dbReference>
<dbReference type="RefSeq" id="WP_069583445.1">
    <property type="nucleotide sequence ID" value="NZ_LMVM01000001.1"/>
</dbReference>
<evidence type="ECO:0000313" key="3">
    <source>
        <dbReference type="Proteomes" id="UP000217784"/>
    </source>
</evidence>
<dbReference type="OrthoDB" id="57427at2157"/>
<organism evidence="2 3">
    <name type="scientific">Methanobacterium bryantii</name>
    <dbReference type="NCBI Taxonomy" id="2161"/>
    <lineage>
        <taxon>Archaea</taxon>
        <taxon>Methanobacteriati</taxon>
        <taxon>Methanobacteriota</taxon>
        <taxon>Methanomada group</taxon>
        <taxon>Methanobacteria</taxon>
        <taxon>Methanobacteriales</taxon>
        <taxon>Methanobacteriaceae</taxon>
        <taxon>Methanobacterium</taxon>
    </lineage>
</organism>
<proteinExistence type="predicted"/>
<dbReference type="InterPro" id="IPR050508">
    <property type="entry name" value="Methyltransf_Superfamily"/>
</dbReference>
<protein>
    <submittedName>
        <fullName evidence="2">Methyltransferase</fullName>
    </submittedName>
</protein>
<comment type="caution">
    <text evidence="2">The sequence shown here is derived from an EMBL/GenBank/DDBJ whole genome shotgun (WGS) entry which is preliminary data.</text>
</comment>
<keyword evidence="2" id="KW-0808">Transferase</keyword>
<gene>
    <name evidence="2" type="ORF">ASJ80_14180</name>
</gene>
<keyword evidence="2" id="KW-0489">Methyltransferase</keyword>
<dbReference type="Pfam" id="PF08241">
    <property type="entry name" value="Methyltransf_11"/>
    <property type="match status" value="1"/>
</dbReference>